<dbReference type="InterPro" id="IPR036182">
    <property type="entry name" value="PCuAC_sf"/>
</dbReference>
<dbReference type="SUPFAM" id="SSF110087">
    <property type="entry name" value="DR1885-like metal-binding protein"/>
    <property type="match status" value="1"/>
</dbReference>
<evidence type="ECO:0000313" key="3">
    <source>
        <dbReference type="EMBL" id="MFC4725973.1"/>
    </source>
</evidence>
<sequence>MTLIRTPASPATATRLGAVSLAALLLAACGDAAAPGSVDEAPETTPAAHEAEPASDIQDAAPEVAAPTLLSGWVRTPPAGRDVTAGYVSLRAGAEDDQLVGASSPIAARVELHTMEDDGEVMRMRQVEAIDLPAGETVSLAPGGDHMMIFGVDTASLDGEMEMTLEFASGATSTVRLPLSFTAPEADAGPADPHAGMDHSGMDHGDAHQRGDYHEPAPEEDAGE</sequence>
<dbReference type="InterPro" id="IPR058248">
    <property type="entry name" value="Lxx211020-like"/>
</dbReference>
<organism evidence="3 4">
    <name type="scientific">Glycocaulis abyssi</name>
    <dbReference type="NCBI Taxonomy" id="1433403"/>
    <lineage>
        <taxon>Bacteria</taxon>
        <taxon>Pseudomonadati</taxon>
        <taxon>Pseudomonadota</taxon>
        <taxon>Alphaproteobacteria</taxon>
        <taxon>Maricaulales</taxon>
        <taxon>Maricaulaceae</taxon>
        <taxon>Glycocaulis</taxon>
    </lineage>
</organism>
<proteinExistence type="predicted"/>
<dbReference type="RefSeq" id="WP_371392991.1">
    <property type="nucleotide sequence ID" value="NZ_CP163421.1"/>
</dbReference>
<dbReference type="PANTHER" id="PTHR36302">
    <property type="entry name" value="BLR7088 PROTEIN"/>
    <property type="match status" value="1"/>
</dbReference>
<dbReference type="InterPro" id="IPR007410">
    <property type="entry name" value="LpqE-like"/>
</dbReference>
<feature type="compositionally biased region" description="Basic and acidic residues" evidence="1">
    <location>
        <begin position="195"/>
        <end position="217"/>
    </location>
</feature>
<dbReference type="Gene3D" id="2.60.40.1890">
    <property type="entry name" value="PCu(A)C copper chaperone"/>
    <property type="match status" value="1"/>
</dbReference>
<gene>
    <name evidence="3" type="ORF">ACFPB0_11785</name>
</gene>
<evidence type="ECO:0000313" key="4">
    <source>
        <dbReference type="Proteomes" id="UP001596024"/>
    </source>
</evidence>
<dbReference type="Pfam" id="PF04314">
    <property type="entry name" value="PCuAC"/>
    <property type="match status" value="1"/>
</dbReference>
<accession>A0ABV9NHE5</accession>
<feature type="region of interest" description="Disordered" evidence="1">
    <location>
        <begin position="34"/>
        <end position="59"/>
    </location>
</feature>
<evidence type="ECO:0000256" key="2">
    <source>
        <dbReference type="SAM" id="SignalP"/>
    </source>
</evidence>
<keyword evidence="4" id="KW-1185">Reference proteome</keyword>
<keyword evidence="2" id="KW-0732">Signal</keyword>
<protein>
    <submittedName>
        <fullName evidence="3">Copper chaperone PCu(A)C</fullName>
    </submittedName>
</protein>
<feature type="chain" id="PRO_5046989317" evidence="2">
    <location>
        <begin position="34"/>
        <end position="224"/>
    </location>
</feature>
<name>A0ABV9NHE5_9PROT</name>
<comment type="caution">
    <text evidence="3">The sequence shown here is derived from an EMBL/GenBank/DDBJ whole genome shotgun (WGS) entry which is preliminary data.</text>
</comment>
<feature type="region of interest" description="Disordered" evidence="1">
    <location>
        <begin position="183"/>
        <end position="224"/>
    </location>
</feature>
<dbReference type="PROSITE" id="PS51257">
    <property type="entry name" value="PROKAR_LIPOPROTEIN"/>
    <property type="match status" value="1"/>
</dbReference>
<dbReference type="Proteomes" id="UP001596024">
    <property type="component" value="Unassembled WGS sequence"/>
</dbReference>
<dbReference type="PANTHER" id="PTHR36302:SF1">
    <property type="entry name" value="COPPER CHAPERONE PCU(A)C"/>
    <property type="match status" value="1"/>
</dbReference>
<reference evidence="4" key="1">
    <citation type="journal article" date="2019" name="Int. J. Syst. Evol. Microbiol.">
        <title>The Global Catalogue of Microorganisms (GCM) 10K type strain sequencing project: providing services to taxonomists for standard genome sequencing and annotation.</title>
        <authorList>
            <consortium name="The Broad Institute Genomics Platform"/>
            <consortium name="The Broad Institute Genome Sequencing Center for Infectious Disease"/>
            <person name="Wu L."/>
            <person name="Ma J."/>
        </authorList>
    </citation>
    <scope>NUCLEOTIDE SEQUENCE [LARGE SCALE GENOMIC DNA]</scope>
    <source>
        <strain evidence="4">CCUG 62981</strain>
    </source>
</reference>
<dbReference type="EMBL" id="JBHSGQ010000006">
    <property type="protein sequence ID" value="MFC4725973.1"/>
    <property type="molecule type" value="Genomic_DNA"/>
</dbReference>
<feature type="signal peptide" evidence="2">
    <location>
        <begin position="1"/>
        <end position="33"/>
    </location>
</feature>
<evidence type="ECO:0000256" key="1">
    <source>
        <dbReference type="SAM" id="MobiDB-lite"/>
    </source>
</evidence>